<feature type="domain" description="BIG2" evidence="12">
    <location>
        <begin position="1550"/>
        <end position="1625"/>
    </location>
</feature>
<organism evidence="13 14">
    <name type="scientific">Stephania yunnanensis</name>
    <dbReference type="NCBI Taxonomy" id="152371"/>
    <lineage>
        <taxon>Eukaryota</taxon>
        <taxon>Viridiplantae</taxon>
        <taxon>Streptophyta</taxon>
        <taxon>Embryophyta</taxon>
        <taxon>Tracheophyta</taxon>
        <taxon>Spermatophyta</taxon>
        <taxon>Magnoliopsida</taxon>
        <taxon>Ranunculales</taxon>
        <taxon>Menispermaceae</taxon>
        <taxon>Menispermoideae</taxon>
        <taxon>Cissampelideae</taxon>
        <taxon>Stephania</taxon>
    </lineage>
</organism>
<dbReference type="InterPro" id="IPR045197">
    <property type="entry name" value="NUP210-like"/>
</dbReference>
<dbReference type="Pfam" id="PF26182">
    <property type="entry name" value="Ig_NUP210_5th"/>
    <property type="match status" value="1"/>
</dbReference>
<feature type="domain" description="BIG2" evidence="12">
    <location>
        <begin position="476"/>
        <end position="552"/>
    </location>
</feature>
<feature type="domain" description="BIG2" evidence="12">
    <location>
        <begin position="246"/>
        <end position="331"/>
    </location>
</feature>
<evidence type="ECO:0000313" key="13">
    <source>
        <dbReference type="EMBL" id="KAK9108203.1"/>
    </source>
</evidence>
<dbReference type="Pfam" id="PF24427">
    <property type="entry name" value="Ig_GP210_16th"/>
    <property type="match status" value="1"/>
</dbReference>
<keyword evidence="8" id="KW-0539">Nucleus</keyword>
<reference evidence="13 14" key="1">
    <citation type="submission" date="2024-01" db="EMBL/GenBank/DDBJ databases">
        <title>Genome assemblies of Stephania.</title>
        <authorList>
            <person name="Yang L."/>
        </authorList>
    </citation>
    <scope>NUCLEOTIDE SEQUENCE [LARGE SCALE GENOMIC DNA]</scope>
    <source>
        <strain evidence="13">YNDBR</strain>
        <tissue evidence="13">Leaf</tissue>
    </source>
</reference>
<dbReference type="InterPro" id="IPR003343">
    <property type="entry name" value="Big_2"/>
</dbReference>
<keyword evidence="3 10" id="KW-0812">Transmembrane</keyword>
<evidence type="ECO:0000256" key="7">
    <source>
        <dbReference type="ARBA" id="ARBA00023180"/>
    </source>
</evidence>
<comment type="similarity">
    <text evidence="2">Belongs to the NUP210 family.</text>
</comment>
<comment type="caution">
    <text evidence="13">The sequence shown here is derived from an EMBL/GenBank/DDBJ whole genome shotgun (WGS) entry which is preliminary data.</text>
</comment>
<keyword evidence="6 10" id="KW-0472">Membrane</keyword>
<evidence type="ECO:0000256" key="1">
    <source>
        <dbReference type="ARBA" id="ARBA00004590"/>
    </source>
</evidence>
<dbReference type="InterPro" id="IPR055098">
    <property type="entry name" value="Ig_NUP210_3rd"/>
</dbReference>
<dbReference type="SMART" id="SM00635">
    <property type="entry name" value="BID_2"/>
    <property type="match status" value="4"/>
</dbReference>
<name>A0AAP0FQF5_9MAGN</name>
<evidence type="ECO:0000256" key="11">
    <source>
        <dbReference type="SAM" id="SignalP"/>
    </source>
</evidence>
<evidence type="ECO:0000256" key="8">
    <source>
        <dbReference type="ARBA" id="ARBA00023242"/>
    </source>
</evidence>
<feature type="domain" description="BIG2" evidence="12">
    <location>
        <begin position="1150"/>
        <end position="1226"/>
    </location>
</feature>
<dbReference type="Proteomes" id="UP001420932">
    <property type="component" value="Unassembled WGS sequence"/>
</dbReference>
<evidence type="ECO:0000256" key="4">
    <source>
        <dbReference type="ARBA" id="ARBA00022729"/>
    </source>
</evidence>
<feature type="region of interest" description="Disordered" evidence="9">
    <location>
        <begin position="1893"/>
        <end position="1928"/>
    </location>
</feature>
<dbReference type="EMBL" id="JBBNAF010000010">
    <property type="protein sequence ID" value="KAK9108203.1"/>
    <property type="molecule type" value="Genomic_DNA"/>
</dbReference>
<proteinExistence type="inferred from homology"/>
<dbReference type="InterPro" id="IPR056232">
    <property type="entry name" value="Ig_GP210_15th"/>
</dbReference>
<feature type="chain" id="PRO_5042973519" description="BIG2 domain-containing protein" evidence="11">
    <location>
        <begin position="31"/>
        <end position="1949"/>
    </location>
</feature>
<sequence length="1949" mass="213149">MIALARYLSMPLSLALLLVLLSGFPAAAPAAGPHIADVNLLLPPRMTHDVEYRLIGSDGCFSWSWDHHDILDVQPEFNGSSRCSTSARLRSIAPYDGRKETAVYANDLSSGVVIRCRVFIDKISRIQIFHNSVKLDLDGLTTLRVRAFDSEENVFSSLVGLQFMWKLMPEHDDEDHRLVHVPLKESPLSDCGGFCGDLVVQIKIEDSGLFSDLYVVKGTEIGHEIVSVNLAEPHFDQVADKIVLTVAEAMSIDPPSPVFVINGASVRYTLKIIRQNVPQVVTLPSPHHHWSVTNSSVASVDSLMGVVTAVNLGVATVAVTDIRVVGHIQMSSLHVVLPDTLCMYKLPLSASGNPIEGAEATPSMTRWYVVIGRLYLIYVKVFSREPGAHEIYITQSDDVKLQCESAYWELLSVSDKISFRHGRHARVLLPTSPGSGRITASLSYNSGYPEKIEVMKVLQEIIACERVKLVLRNRNEFYKVIQLPWAPGVYQELELQATGGCMETPSDYKWYSSDLATVYVSASGVVQAKKPGKATIKVVSAFDPMNFDEVVVKVSTPFSMAMLKKFPLETVVGTYLQAAVTLEASDGTYFYTCDSFNTYISWNSGSESFKIVNMTSEAYRLKLSDNGVSESLYGPPCAWAYIYASDVGRALLHATFLRDLQSSSHQINSLKASSHIVSYSPLIVQHGGNGNKYGGYWVDLVRQDAGREVETLNELYLAPGTVLDLVLVGGPERWGQGVEFIENVDIFDEKHVQIKEGILVDQISDGRDGSYRLSCLTLGNFQLVFSRGNLDGSDHPVPVIEKVELSLSCAFPSAITLLANEPVNSLDLIEAASQAERAPGKIRAMPITVANGCTIRVAAVGIHYSGKAFANSSSLCLKWELNDCNGLANWYTDGLETSSTSWERFLVLENATGMCVVRATVVGYSNAMIGVLHEKASSLLDKTDNLLTDAIPLQLVSSLRVVPEFMLLFFSREAKVNLSITGGTCFLDAVVNDTQVLHVIQPPPNLQCSHIMLAPKALGVALVTVRDTRLVPNASASAVVRVADIDWIKIVSLEDISLMAGDEKSLEILAGAQDGCIFDSSQYAFMDVHVHIEGDAVELVNINVDYPFAEDLNVPNLVIRGNSLGVTTLYVSARQQSGREIVSHPVKVEVYAAPTLFPDDMFLAPGASYMLTLRGGPKIGTRIQYESLNEGTAEVHQSSGRISAVSPGNTTIRALVYGNKGSVVCEVRARVRVGIPSSAILSLQSEKLSVGREMPVFPALSKGNLFSFYELCKNYEWTIEDEQILSFQSHQQSHGEFLISAGSNLDERNLNFINVVCGRSGGETNISVSFSCDFKVSGVSKSVSYSASTSVLVVVDPPLALGVPITWFLPPFYTSSNLLPLSSDSSSRLNSYSHRGTIAYSMLKTCGWKNEESAIFIDGSKIRTTETNNLDCIQATDQTTGRVEIASCVRIAEVAQIRVITDNFPFHVADLGVGAELDLAAKYYDALGNPFKEAYNVFQLVAETNYLDVVSINETCGRTGDFTVKAMQPGRALVRISIKDSPQKSAYMMILVGAHLRPENPILHVGGYLKFSMKGLEEDVHGRWLSSNASVISIDERSGEAHATGEGAAHVIFEGSSLKLHTTATVHPVNLVFVESPAETLTNVPFPTKGYPFSVRFSDTYNTKLDAAAKSKGVQYDCRVDPPFVGYAKPWQDLDSGNAYCLFFPYSPKHYVLSVPKSEIMGPEISVSVNASVIGPEIVTGSSTSLFIGGFLIFEADKGLMQLNLTQNSNKTTITILGNTEVEIHWEGRNLMMVTLIRQGGFGIGGHAEYEVKAVKSERFKDKIIITLPATGQRAELDVSYEPGETKLSPTARVVTVFAGAIVCLVVLVATVAIAIRYIDQPDRPRLSTLAATNTNGLTTPDRNGPQNQNLQRSPRTPPPFLDYVRRTIDDTPYYKNDGRRRFNPQNTY</sequence>
<dbReference type="Pfam" id="PF22967">
    <property type="entry name" value="Ig_NUP210_1st"/>
    <property type="match status" value="1"/>
</dbReference>
<dbReference type="Pfam" id="PF22962">
    <property type="entry name" value="Ig_NUP210_7th"/>
    <property type="match status" value="1"/>
</dbReference>
<accession>A0AAP0FQF5</accession>
<gene>
    <name evidence="13" type="ORF">Syun_024214</name>
</gene>
<dbReference type="Pfam" id="PF22963">
    <property type="entry name" value="Ig_NUP210_3rd"/>
    <property type="match status" value="1"/>
</dbReference>
<evidence type="ECO:0000313" key="14">
    <source>
        <dbReference type="Proteomes" id="UP001420932"/>
    </source>
</evidence>
<keyword evidence="14" id="KW-1185">Reference proteome</keyword>
<keyword evidence="7" id="KW-0325">Glycoprotein</keyword>
<protein>
    <recommendedName>
        <fullName evidence="12">BIG2 domain-containing protein</fullName>
    </recommendedName>
</protein>
<evidence type="ECO:0000256" key="10">
    <source>
        <dbReference type="SAM" id="Phobius"/>
    </source>
</evidence>
<feature type="compositionally biased region" description="Polar residues" evidence="9">
    <location>
        <begin position="1901"/>
        <end position="1915"/>
    </location>
</feature>
<dbReference type="InterPro" id="IPR055097">
    <property type="entry name" value="Ig_NUP210_2nd"/>
</dbReference>
<dbReference type="SUPFAM" id="SSF49373">
    <property type="entry name" value="Invasin/intimin cell-adhesion fragments"/>
    <property type="match status" value="2"/>
</dbReference>
<dbReference type="Pfam" id="PF22969">
    <property type="entry name" value="Ig_NUP210_2nd"/>
    <property type="match status" value="1"/>
</dbReference>
<dbReference type="InterPro" id="IPR056233">
    <property type="entry name" value="Ig_GP210_16th"/>
</dbReference>
<dbReference type="InterPro" id="IPR055096">
    <property type="entry name" value="Ig_NUP210_1st"/>
</dbReference>
<keyword evidence="5 10" id="KW-1133">Transmembrane helix</keyword>
<evidence type="ECO:0000256" key="2">
    <source>
        <dbReference type="ARBA" id="ARBA00007313"/>
    </source>
</evidence>
<evidence type="ECO:0000256" key="3">
    <source>
        <dbReference type="ARBA" id="ARBA00022692"/>
    </source>
</evidence>
<dbReference type="InterPro" id="IPR055099">
    <property type="entry name" value="Ig_NUP210_7th"/>
</dbReference>
<feature type="transmembrane region" description="Helical" evidence="10">
    <location>
        <begin position="1857"/>
        <end position="1879"/>
    </location>
</feature>
<dbReference type="GO" id="GO:0031965">
    <property type="term" value="C:nuclear membrane"/>
    <property type="evidence" value="ECO:0007669"/>
    <property type="project" value="UniProtKB-SubCell"/>
</dbReference>
<dbReference type="Gene3D" id="2.60.40.1080">
    <property type="match status" value="2"/>
</dbReference>
<evidence type="ECO:0000256" key="6">
    <source>
        <dbReference type="ARBA" id="ARBA00023136"/>
    </source>
</evidence>
<feature type="signal peptide" evidence="11">
    <location>
        <begin position="1"/>
        <end position="30"/>
    </location>
</feature>
<dbReference type="PANTHER" id="PTHR23019:SF0">
    <property type="entry name" value="NUCLEAR PORE MEMBRANE GLYCOPROTEIN 210"/>
    <property type="match status" value="1"/>
</dbReference>
<dbReference type="Pfam" id="PF24425">
    <property type="entry name" value="Ig_GP210_15th"/>
    <property type="match status" value="1"/>
</dbReference>
<evidence type="ECO:0000256" key="9">
    <source>
        <dbReference type="SAM" id="MobiDB-lite"/>
    </source>
</evidence>
<evidence type="ECO:0000259" key="12">
    <source>
        <dbReference type="SMART" id="SM00635"/>
    </source>
</evidence>
<keyword evidence="4 11" id="KW-0732">Signal</keyword>
<comment type="subcellular location">
    <subcellularLocation>
        <location evidence="1">Nucleus membrane</location>
        <topology evidence="1">Single-pass membrane protein</topology>
    </subcellularLocation>
</comment>
<evidence type="ECO:0000256" key="5">
    <source>
        <dbReference type="ARBA" id="ARBA00022989"/>
    </source>
</evidence>
<dbReference type="PANTHER" id="PTHR23019">
    <property type="entry name" value="NUCLEAR PORE MEMBRANE GLYCOPROTEIN GP210-RELATED"/>
    <property type="match status" value="1"/>
</dbReference>
<dbReference type="InterPro" id="IPR008964">
    <property type="entry name" value="Invasin/intimin_cell_adhesion"/>
</dbReference>